<comment type="caution">
    <text evidence="2">The sequence shown here is derived from an EMBL/GenBank/DDBJ whole genome shotgun (WGS) entry which is preliminary data.</text>
</comment>
<dbReference type="RefSeq" id="WP_171609153.1">
    <property type="nucleotide sequence ID" value="NZ_WHPF01000013.1"/>
</dbReference>
<feature type="transmembrane region" description="Helical" evidence="1">
    <location>
        <begin position="62"/>
        <end position="83"/>
    </location>
</feature>
<reference evidence="2" key="1">
    <citation type="submission" date="2019-10" db="EMBL/GenBank/DDBJ databases">
        <title>Draft genome sequence of Panacibacter sp. KCS-6.</title>
        <authorList>
            <person name="Yim K.J."/>
        </authorList>
    </citation>
    <scope>NUCLEOTIDE SEQUENCE</scope>
    <source>
        <strain evidence="2">KCS-6</strain>
    </source>
</reference>
<dbReference type="EMBL" id="WHPF01000013">
    <property type="protein sequence ID" value="NNV57204.1"/>
    <property type="molecule type" value="Genomic_DNA"/>
</dbReference>
<keyword evidence="1" id="KW-0812">Transmembrane</keyword>
<accession>A0A8J8FLT6</accession>
<evidence type="ECO:0000313" key="3">
    <source>
        <dbReference type="Proteomes" id="UP000598971"/>
    </source>
</evidence>
<keyword evidence="1" id="KW-0472">Membrane</keyword>
<dbReference type="Proteomes" id="UP000598971">
    <property type="component" value="Unassembled WGS sequence"/>
</dbReference>
<evidence type="ECO:0000313" key="2">
    <source>
        <dbReference type="EMBL" id="NNV57204.1"/>
    </source>
</evidence>
<keyword evidence="3" id="KW-1185">Reference proteome</keyword>
<dbReference type="AlphaFoldDB" id="A0A8J8FLT6"/>
<sequence length="216" mass="24435">MDGILDPYRPIPIKGFYFDSLRSVLIYSDSVLTPRDLVILKKIDSLKNQIDTPKPILSFSDFFMGIFAPLLVGLITFFVTTIWNRKKAKKKIDDAPRKYVEELDKLITRGVNEGQENAVLNARAIVAARDSLRSSLSSISSQLNSQIDVLASDIGIEYIQNLNKVSSAPFDSKSENQKAYETILVLSRVWPSRKVQIEIEVRRILAEMGLEFSSFM</sequence>
<protein>
    <submittedName>
        <fullName evidence="2">Uncharacterized protein</fullName>
    </submittedName>
</protein>
<gene>
    <name evidence="2" type="ORF">GD597_17155</name>
</gene>
<organism evidence="2 3">
    <name type="scientific">Limnovirga soli</name>
    <dbReference type="NCBI Taxonomy" id="2656915"/>
    <lineage>
        <taxon>Bacteria</taxon>
        <taxon>Pseudomonadati</taxon>
        <taxon>Bacteroidota</taxon>
        <taxon>Chitinophagia</taxon>
        <taxon>Chitinophagales</taxon>
        <taxon>Chitinophagaceae</taxon>
        <taxon>Limnovirga</taxon>
    </lineage>
</organism>
<keyword evidence="1" id="KW-1133">Transmembrane helix</keyword>
<name>A0A8J8FLT6_9BACT</name>
<evidence type="ECO:0000256" key="1">
    <source>
        <dbReference type="SAM" id="Phobius"/>
    </source>
</evidence>
<proteinExistence type="predicted"/>